<feature type="domain" description="Methionyl/Valyl/Leucyl/Isoleucyl-tRNA synthetase anticodon-binding" evidence="18">
    <location>
        <begin position="817"/>
        <end position="963"/>
    </location>
</feature>
<gene>
    <name evidence="19" type="ORF">QBC36DRAFT_326867</name>
</gene>
<dbReference type="InterPro" id="IPR009080">
    <property type="entry name" value="tRNAsynth_Ia_anticodon-bd"/>
</dbReference>
<dbReference type="EC" id="6.1.1.9" evidence="4"/>
<dbReference type="GO" id="GO:0002161">
    <property type="term" value="F:aminoacyl-tRNA deacylase activity"/>
    <property type="evidence" value="ECO:0007669"/>
    <property type="project" value="InterPro"/>
</dbReference>
<dbReference type="InterPro" id="IPR033705">
    <property type="entry name" value="Anticodon_Ia_Val"/>
</dbReference>
<evidence type="ECO:0000256" key="12">
    <source>
        <dbReference type="ARBA" id="ARBA00040837"/>
    </source>
</evidence>
<evidence type="ECO:0000256" key="14">
    <source>
        <dbReference type="RuleBase" id="RU363035"/>
    </source>
</evidence>
<dbReference type="SUPFAM" id="SSF50677">
    <property type="entry name" value="ValRS/IleRS/LeuRS editing domain"/>
    <property type="match status" value="1"/>
</dbReference>
<feature type="compositionally biased region" description="Low complexity" evidence="16">
    <location>
        <begin position="80"/>
        <end position="96"/>
    </location>
</feature>
<dbReference type="InterPro" id="IPR014729">
    <property type="entry name" value="Rossmann-like_a/b/a_fold"/>
</dbReference>
<evidence type="ECO:0000256" key="8">
    <source>
        <dbReference type="ARBA" id="ARBA00022840"/>
    </source>
</evidence>
<comment type="catalytic activity">
    <reaction evidence="13">
        <text>tRNA(Val) + L-valine + ATP = L-valyl-tRNA(Val) + AMP + diphosphate</text>
        <dbReference type="Rhea" id="RHEA:10704"/>
        <dbReference type="Rhea" id="RHEA-COMP:9672"/>
        <dbReference type="Rhea" id="RHEA-COMP:9708"/>
        <dbReference type="ChEBI" id="CHEBI:30616"/>
        <dbReference type="ChEBI" id="CHEBI:33019"/>
        <dbReference type="ChEBI" id="CHEBI:57762"/>
        <dbReference type="ChEBI" id="CHEBI:78442"/>
        <dbReference type="ChEBI" id="CHEBI:78537"/>
        <dbReference type="ChEBI" id="CHEBI:456215"/>
        <dbReference type="EC" id="6.1.1.9"/>
    </reaction>
</comment>
<dbReference type="Gene3D" id="3.90.740.10">
    <property type="entry name" value="Valyl/Leucyl/Isoleucyl-tRNA synthetase, editing domain"/>
    <property type="match status" value="1"/>
</dbReference>
<evidence type="ECO:0000256" key="2">
    <source>
        <dbReference type="ARBA" id="ARBA00004496"/>
    </source>
</evidence>
<dbReference type="SUPFAM" id="SSF47323">
    <property type="entry name" value="Anticodon-binding domain of a subclass of class I aminoacyl-tRNA synthetases"/>
    <property type="match status" value="1"/>
</dbReference>
<dbReference type="PROSITE" id="PS00178">
    <property type="entry name" value="AA_TRNA_LIGASE_I"/>
    <property type="match status" value="1"/>
</dbReference>
<dbReference type="SUPFAM" id="SSF52374">
    <property type="entry name" value="Nucleotidylyl transferase"/>
    <property type="match status" value="1"/>
</dbReference>
<dbReference type="GO" id="GO:0005739">
    <property type="term" value="C:mitochondrion"/>
    <property type="evidence" value="ECO:0007669"/>
    <property type="project" value="UniProtKB-SubCell"/>
</dbReference>
<feature type="coiled-coil region" evidence="15">
    <location>
        <begin position="1069"/>
        <end position="1096"/>
    </location>
</feature>
<evidence type="ECO:0000256" key="5">
    <source>
        <dbReference type="ARBA" id="ARBA00022490"/>
    </source>
</evidence>
<evidence type="ECO:0000256" key="6">
    <source>
        <dbReference type="ARBA" id="ARBA00022598"/>
    </source>
</evidence>
<dbReference type="GO" id="GO:0005829">
    <property type="term" value="C:cytosol"/>
    <property type="evidence" value="ECO:0007669"/>
    <property type="project" value="TreeGrafter"/>
</dbReference>
<evidence type="ECO:0000256" key="1">
    <source>
        <dbReference type="ARBA" id="ARBA00004173"/>
    </source>
</evidence>
<dbReference type="CDD" id="cd00817">
    <property type="entry name" value="ValRS_core"/>
    <property type="match status" value="1"/>
</dbReference>
<evidence type="ECO:0000256" key="7">
    <source>
        <dbReference type="ARBA" id="ARBA00022741"/>
    </source>
</evidence>
<dbReference type="FunFam" id="3.90.740.10:FF:000005">
    <property type="entry name" value="Valine--tRNA ligase, mitochondrial"/>
    <property type="match status" value="1"/>
</dbReference>
<keyword evidence="10 14" id="KW-0030">Aminoacyl-tRNA synthetase</keyword>
<dbReference type="NCBIfam" id="TIGR00422">
    <property type="entry name" value="valS"/>
    <property type="match status" value="1"/>
</dbReference>
<feature type="region of interest" description="Disordered" evidence="16">
    <location>
        <begin position="43"/>
        <end position="111"/>
    </location>
</feature>
<protein>
    <recommendedName>
        <fullName evidence="12">Valine--tRNA ligase, mitochondrial</fullName>
        <ecNumber evidence="4">6.1.1.9</ecNumber>
    </recommendedName>
    <alternativeName>
        <fullName evidence="11">Valyl-tRNA synthetase</fullName>
    </alternativeName>
</protein>
<dbReference type="Proteomes" id="UP001302321">
    <property type="component" value="Unassembled WGS sequence"/>
</dbReference>
<dbReference type="InterPro" id="IPR002300">
    <property type="entry name" value="aa-tRNA-synth_Ia"/>
</dbReference>
<evidence type="ECO:0000256" key="9">
    <source>
        <dbReference type="ARBA" id="ARBA00022917"/>
    </source>
</evidence>
<dbReference type="CDD" id="cd07962">
    <property type="entry name" value="Anticodon_Ia_Val"/>
    <property type="match status" value="1"/>
</dbReference>
<feature type="compositionally biased region" description="Basic and acidic residues" evidence="16">
    <location>
        <begin position="99"/>
        <end position="111"/>
    </location>
</feature>
<dbReference type="InterPro" id="IPR009008">
    <property type="entry name" value="Val/Leu/Ile-tRNA-synth_edit"/>
</dbReference>
<comment type="caution">
    <text evidence="19">The sequence shown here is derived from an EMBL/GenBank/DDBJ whole genome shotgun (WGS) entry which is preliminary data.</text>
</comment>
<dbReference type="AlphaFoldDB" id="A0AAN7A820"/>
<keyword evidence="15" id="KW-0175">Coiled coil</keyword>
<keyword evidence="6 14" id="KW-0436">Ligase</keyword>
<dbReference type="PANTHER" id="PTHR11946:SF109">
    <property type="entry name" value="VALINE--TRNA LIGASE"/>
    <property type="match status" value="1"/>
</dbReference>
<accession>A0AAN7A820</accession>
<proteinExistence type="inferred from homology"/>
<comment type="subcellular location">
    <subcellularLocation>
        <location evidence="2">Cytoplasm</location>
    </subcellularLocation>
    <subcellularLocation>
        <location evidence="1">Mitochondrion</location>
    </subcellularLocation>
</comment>
<organism evidence="19 20">
    <name type="scientific">Triangularia setosa</name>
    <dbReference type="NCBI Taxonomy" id="2587417"/>
    <lineage>
        <taxon>Eukaryota</taxon>
        <taxon>Fungi</taxon>
        <taxon>Dikarya</taxon>
        <taxon>Ascomycota</taxon>
        <taxon>Pezizomycotina</taxon>
        <taxon>Sordariomycetes</taxon>
        <taxon>Sordariomycetidae</taxon>
        <taxon>Sordariales</taxon>
        <taxon>Podosporaceae</taxon>
        <taxon>Triangularia</taxon>
    </lineage>
</organism>
<evidence type="ECO:0000313" key="19">
    <source>
        <dbReference type="EMBL" id="KAK4177533.1"/>
    </source>
</evidence>
<dbReference type="NCBIfam" id="NF004349">
    <property type="entry name" value="PRK05729.1"/>
    <property type="match status" value="1"/>
</dbReference>
<dbReference type="InterPro" id="IPR002303">
    <property type="entry name" value="Valyl-tRNA_ligase"/>
</dbReference>
<dbReference type="HAMAP" id="MF_02004">
    <property type="entry name" value="Val_tRNA_synth_type1"/>
    <property type="match status" value="1"/>
</dbReference>
<evidence type="ECO:0000256" key="13">
    <source>
        <dbReference type="ARBA" id="ARBA00047552"/>
    </source>
</evidence>
<dbReference type="Pfam" id="PF08264">
    <property type="entry name" value="Anticodon_1"/>
    <property type="match status" value="1"/>
</dbReference>
<evidence type="ECO:0000256" key="16">
    <source>
        <dbReference type="SAM" id="MobiDB-lite"/>
    </source>
</evidence>
<comment type="similarity">
    <text evidence="3 14">Belongs to the class-I aminoacyl-tRNA synthetase family.</text>
</comment>
<feature type="domain" description="Aminoacyl-tRNA synthetase class Ia" evidence="17">
    <location>
        <begin position="151"/>
        <end position="773"/>
    </location>
</feature>
<evidence type="ECO:0000313" key="20">
    <source>
        <dbReference type="Proteomes" id="UP001302321"/>
    </source>
</evidence>
<feature type="compositionally biased region" description="Low complexity" evidence="16">
    <location>
        <begin position="47"/>
        <end position="60"/>
    </location>
</feature>
<evidence type="ECO:0000259" key="18">
    <source>
        <dbReference type="Pfam" id="PF08264"/>
    </source>
</evidence>
<dbReference type="PANTHER" id="PTHR11946">
    <property type="entry name" value="VALYL-TRNA SYNTHETASES"/>
    <property type="match status" value="1"/>
</dbReference>
<dbReference type="FunFam" id="3.40.50.620:FF:000078">
    <property type="entry name" value="Valine--tRNA ligase, mitochondrial"/>
    <property type="match status" value="1"/>
</dbReference>
<evidence type="ECO:0000259" key="17">
    <source>
        <dbReference type="Pfam" id="PF00133"/>
    </source>
</evidence>
<evidence type="ECO:0000256" key="4">
    <source>
        <dbReference type="ARBA" id="ARBA00013169"/>
    </source>
</evidence>
<dbReference type="FunFam" id="3.40.50.620:FF:000020">
    <property type="entry name" value="Valine--tRNA ligase, mitochondrial"/>
    <property type="match status" value="1"/>
</dbReference>
<dbReference type="InterPro" id="IPR013155">
    <property type="entry name" value="M/V/L/I-tRNA-synth_anticd-bd"/>
</dbReference>
<keyword evidence="7 14" id="KW-0547">Nucleotide-binding</keyword>
<dbReference type="PRINTS" id="PR00986">
    <property type="entry name" value="TRNASYNTHVAL"/>
</dbReference>
<evidence type="ECO:0000256" key="3">
    <source>
        <dbReference type="ARBA" id="ARBA00005594"/>
    </source>
</evidence>
<evidence type="ECO:0000256" key="11">
    <source>
        <dbReference type="ARBA" id="ARBA00029936"/>
    </source>
</evidence>
<keyword evidence="5" id="KW-0963">Cytoplasm</keyword>
<reference evidence="19" key="1">
    <citation type="journal article" date="2023" name="Mol. Phylogenet. Evol.">
        <title>Genome-scale phylogeny and comparative genomics of the fungal order Sordariales.</title>
        <authorList>
            <person name="Hensen N."/>
            <person name="Bonometti L."/>
            <person name="Westerberg I."/>
            <person name="Brannstrom I.O."/>
            <person name="Guillou S."/>
            <person name="Cros-Aarteil S."/>
            <person name="Calhoun S."/>
            <person name="Haridas S."/>
            <person name="Kuo A."/>
            <person name="Mondo S."/>
            <person name="Pangilinan J."/>
            <person name="Riley R."/>
            <person name="LaButti K."/>
            <person name="Andreopoulos B."/>
            <person name="Lipzen A."/>
            <person name="Chen C."/>
            <person name="Yan M."/>
            <person name="Daum C."/>
            <person name="Ng V."/>
            <person name="Clum A."/>
            <person name="Steindorff A."/>
            <person name="Ohm R.A."/>
            <person name="Martin F."/>
            <person name="Silar P."/>
            <person name="Natvig D.O."/>
            <person name="Lalanne C."/>
            <person name="Gautier V."/>
            <person name="Ament-Velasquez S.L."/>
            <person name="Kruys A."/>
            <person name="Hutchinson M.I."/>
            <person name="Powell A.J."/>
            <person name="Barry K."/>
            <person name="Miller A.N."/>
            <person name="Grigoriev I.V."/>
            <person name="Debuchy R."/>
            <person name="Gladieux P."/>
            <person name="Hiltunen Thoren M."/>
            <person name="Johannesson H."/>
        </authorList>
    </citation>
    <scope>NUCLEOTIDE SEQUENCE</scope>
    <source>
        <strain evidence="19">CBS 892.96</strain>
    </source>
</reference>
<dbReference type="Gene3D" id="3.40.50.620">
    <property type="entry name" value="HUPs"/>
    <property type="match status" value="2"/>
</dbReference>
<dbReference type="Gene3D" id="1.10.730.10">
    <property type="entry name" value="Isoleucyl-tRNA Synthetase, Domain 1"/>
    <property type="match status" value="1"/>
</dbReference>
<feature type="compositionally biased region" description="Basic and acidic residues" evidence="16">
    <location>
        <begin position="63"/>
        <end position="79"/>
    </location>
</feature>
<dbReference type="Pfam" id="PF00133">
    <property type="entry name" value="tRNA-synt_1"/>
    <property type="match status" value="1"/>
</dbReference>
<dbReference type="InterPro" id="IPR001412">
    <property type="entry name" value="aa-tRNA-synth_I_CS"/>
</dbReference>
<keyword evidence="8 14" id="KW-0067">ATP-binding</keyword>
<keyword evidence="9 14" id="KW-0648">Protein biosynthesis</keyword>
<keyword evidence="20" id="KW-1185">Reference proteome</keyword>
<reference evidence="19" key="2">
    <citation type="submission" date="2023-05" db="EMBL/GenBank/DDBJ databases">
        <authorList>
            <consortium name="Lawrence Berkeley National Laboratory"/>
            <person name="Steindorff A."/>
            <person name="Hensen N."/>
            <person name="Bonometti L."/>
            <person name="Westerberg I."/>
            <person name="Brannstrom I.O."/>
            <person name="Guillou S."/>
            <person name="Cros-Aarteil S."/>
            <person name="Calhoun S."/>
            <person name="Haridas S."/>
            <person name="Kuo A."/>
            <person name="Mondo S."/>
            <person name="Pangilinan J."/>
            <person name="Riley R."/>
            <person name="Labutti K."/>
            <person name="Andreopoulos B."/>
            <person name="Lipzen A."/>
            <person name="Chen C."/>
            <person name="Yanf M."/>
            <person name="Daum C."/>
            <person name="Ng V."/>
            <person name="Clum A."/>
            <person name="Ohm R."/>
            <person name="Martin F."/>
            <person name="Silar P."/>
            <person name="Natvig D."/>
            <person name="Lalanne C."/>
            <person name="Gautier V."/>
            <person name="Ament-Velasquez S.L."/>
            <person name="Kruys A."/>
            <person name="Hutchinson M.I."/>
            <person name="Powell A.J."/>
            <person name="Barry K."/>
            <person name="Miller A.N."/>
            <person name="Grigoriev I.V."/>
            <person name="Debuchy R."/>
            <person name="Gladieux P."/>
            <person name="Thoren M.H."/>
            <person name="Johannesson H."/>
        </authorList>
    </citation>
    <scope>NUCLEOTIDE SEQUENCE</scope>
    <source>
        <strain evidence="19">CBS 892.96</strain>
    </source>
</reference>
<evidence type="ECO:0000256" key="15">
    <source>
        <dbReference type="SAM" id="Coils"/>
    </source>
</evidence>
<dbReference type="FunFam" id="1.10.730.10:FF:000009">
    <property type="entry name" value="Valine--tRNA ligase, mitochondrial"/>
    <property type="match status" value="1"/>
</dbReference>
<evidence type="ECO:0000256" key="10">
    <source>
        <dbReference type="ARBA" id="ARBA00023146"/>
    </source>
</evidence>
<dbReference type="GO" id="GO:0004832">
    <property type="term" value="F:valine-tRNA ligase activity"/>
    <property type="evidence" value="ECO:0007669"/>
    <property type="project" value="UniProtKB-EC"/>
</dbReference>
<dbReference type="GO" id="GO:0005524">
    <property type="term" value="F:ATP binding"/>
    <property type="evidence" value="ECO:0007669"/>
    <property type="project" value="UniProtKB-KW"/>
</dbReference>
<sequence>MLSSSWRLVSSRRNSLLKVSLASFRPAPRPYHSSVYRLSKMADEAAKAPAPVTTPAAAPDAPAPKKNEAKEKAKADKAAKFAAKQAAAKLKQQQQAGDKVAEAPKPKAKKAETPVLPAYKDETPAGEKKRIQPFDHPHFSAYNPQAVESSWYSWWEKSGYFKPQEPRTPDAGKFVIALPPPNVTGALHCGHALANSLQDTLIRWNRMKGLSTLWVPGCDHAGIATQSVVEKMLYKREKKTRHDLGREEFTKRVWEWKGEYHERINNAQRLMGGSMDWSREAFTMDENLTAAVMEAFVTLHDEGLIYRSNRLVNWSTHLRTALSTLEVINKEITGRTMIDVPGYDRKVEFGVLTYFKYPIEGSDEFITVATTRPETMLGDSGIAVSPGDARYAHLVGKHARHPFTQRLMPIVEDTYVDPEFGTGAVKLTPAHDFNDYKLGVAHKLEFINVLTEDGLINENGAMFEGQKRFNARYTVVEELTKLGLFVKKEPNAMVIPICERSGDVIEPRMAPQWWVKMEDMAKDAMKAVESGEIKISPESARKSYFQWLNNITDWCISRQLWWGHRIPAYRIVLEGESEETDKATWVVGRNAEEAKAKAAEKAAKLFPGQKYTLEQDPDCLDTWFSSGLWPMAILGWPNTEKDDFKKFFPTELLESGWDILFFWIARMIMLSLKLTGKVPFSEVYCHSLIRDAEGRKMSKSLGNVIDPLDIINGIKLEDLHAKLLTGNLKSDEVERATKYQKQSFPGGIPECGADALRFTLLSYTTGGGDINFDIRVMAAYRRFCNKVWQASKYVLGNLGDSFKPDAQLDLAALSVPERWIVHRTNAAVKGINEALTTRQFSTATKLAYSLFYDDFCDVFVENSKGMLGPDADLAQANSVRQVLYFVLDTCLRLLHPMLPFITEELWQRLPRKVGDETPSILLAPYPGADQALEFPAESADYELGLKCAGGIRSLAADYNIRADGRAFIVASTPAAFEKVSAQLNAIKTLSGKGIASTEVIEESATPKGCAVYVVNAEIAILLQVSDQITDIATEIKKITTKLQKTAVVITKQEELMGREGFEKVSDVVLTAEKKKLADAQAAKENYERTLAEFSKLKL</sequence>
<dbReference type="EMBL" id="MU866162">
    <property type="protein sequence ID" value="KAK4177533.1"/>
    <property type="molecule type" value="Genomic_DNA"/>
</dbReference>
<dbReference type="GO" id="GO:0006438">
    <property type="term" value="P:valyl-tRNA aminoacylation"/>
    <property type="evidence" value="ECO:0007669"/>
    <property type="project" value="InterPro"/>
</dbReference>
<name>A0AAN7A820_9PEZI</name>